<accession>A0AAN8K8I8</accession>
<keyword evidence="2" id="KW-1185">Reference proteome</keyword>
<evidence type="ECO:0000313" key="1">
    <source>
        <dbReference type="EMBL" id="KAK6186634.1"/>
    </source>
</evidence>
<comment type="caution">
    <text evidence="1">The sequence shown here is derived from an EMBL/GenBank/DDBJ whole genome shotgun (WGS) entry which is preliminary data.</text>
</comment>
<sequence length="120" mass="13662">MEQEIKNCVSELAEQLQVQQSQNFRELQNQLLTNLNADAQIPSQLLSESFQDIKLELRAQNIPSQIKSFSGEGYKRCSEWLKELEKACMLISADNKRMIALALQTSTAMAGEFITRYTVC</sequence>
<evidence type="ECO:0000313" key="2">
    <source>
        <dbReference type="Proteomes" id="UP001347796"/>
    </source>
</evidence>
<reference evidence="1 2" key="1">
    <citation type="submission" date="2024-01" db="EMBL/GenBank/DDBJ databases">
        <title>The genome of the rayed Mediterranean limpet Patella caerulea (Linnaeus, 1758).</title>
        <authorList>
            <person name="Anh-Thu Weber A."/>
            <person name="Halstead-Nussloch G."/>
        </authorList>
    </citation>
    <scope>NUCLEOTIDE SEQUENCE [LARGE SCALE GENOMIC DNA]</scope>
    <source>
        <strain evidence="1">AATW-2023a</strain>
        <tissue evidence="1">Whole specimen</tissue>
    </source>
</reference>
<dbReference type="AlphaFoldDB" id="A0AAN8K8I8"/>
<dbReference type="EMBL" id="JAZGQO010000005">
    <property type="protein sequence ID" value="KAK6186634.1"/>
    <property type="molecule type" value="Genomic_DNA"/>
</dbReference>
<proteinExistence type="predicted"/>
<dbReference type="Proteomes" id="UP001347796">
    <property type="component" value="Unassembled WGS sequence"/>
</dbReference>
<organism evidence="1 2">
    <name type="scientific">Patella caerulea</name>
    <name type="common">Rayed Mediterranean limpet</name>
    <dbReference type="NCBI Taxonomy" id="87958"/>
    <lineage>
        <taxon>Eukaryota</taxon>
        <taxon>Metazoa</taxon>
        <taxon>Spiralia</taxon>
        <taxon>Lophotrochozoa</taxon>
        <taxon>Mollusca</taxon>
        <taxon>Gastropoda</taxon>
        <taxon>Patellogastropoda</taxon>
        <taxon>Patelloidea</taxon>
        <taxon>Patellidae</taxon>
        <taxon>Patella</taxon>
    </lineage>
</organism>
<gene>
    <name evidence="1" type="ORF">SNE40_005923</name>
</gene>
<protein>
    <submittedName>
        <fullName evidence="1">Uncharacterized protein</fullName>
    </submittedName>
</protein>
<name>A0AAN8K8I8_PATCE</name>